<dbReference type="AlphaFoldDB" id="A0AAU7NQH6"/>
<dbReference type="Pfam" id="PF07238">
    <property type="entry name" value="PilZ"/>
    <property type="match status" value="1"/>
</dbReference>
<dbReference type="InterPro" id="IPR009875">
    <property type="entry name" value="PilZ_domain"/>
</dbReference>
<evidence type="ECO:0000313" key="3">
    <source>
        <dbReference type="Proteomes" id="UP001225378"/>
    </source>
</evidence>
<sequence>MEKRVYPRVAANFSAVIANEDGIKLKVMAMDASSEGLCVECNTIERNLVTPGGNFVRDGKPVELFVWLDLPDENGGTAKIEARCHVAFSRRIANDRCKIGMRYLNLEKKAYEKLIRFIEYAMASND</sequence>
<evidence type="ECO:0000313" key="2">
    <source>
        <dbReference type="EMBL" id="XBS18921.1"/>
    </source>
</evidence>
<keyword evidence="3" id="KW-1185">Reference proteome</keyword>
<dbReference type="Gene3D" id="2.40.10.220">
    <property type="entry name" value="predicted glycosyltransferase like domains"/>
    <property type="match status" value="1"/>
</dbReference>
<protein>
    <submittedName>
        <fullName evidence="2">PilZ domain-containing protein</fullName>
    </submittedName>
</protein>
<feature type="domain" description="PilZ" evidence="1">
    <location>
        <begin position="2"/>
        <end position="119"/>
    </location>
</feature>
<evidence type="ECO:0000259" key="1">
    <source>
        <dbReference type="Pfam" id="PF07238"/>
    </source>
</evidence>
<gene>
    <name evidence="2" type="ORF">Q9L42_011085</name>
</gene>
<dbReference type="RefSeq" id="WP_305908343.1">
    <property type="nucleotide sequence ID" value="NZ_CP157743.1"/>
</dbReference>
<name>A0AAU7NQH6_9GAMM</name>
<dbReference type="EMBL" id="CP157743">
    <property type="protein sequence ID" value="XBS18921.1"/>
    <property type="molecule type" value="Genomic_DNA"/>
</dbReference>
<dbReference type="SUPFAM" id="SSF141371">
    <property type="entry name" value="PilZ domain-like"/>
    <property type="match status" value="1"/>
</dbReference>
<organism evidence="2 3">
    <name type="scientific">Methylomarinum roseum</name>
    <dbReference type="NCBI Taxonomy" id="3067653"/>
    <lineage>
        <taxon>Bacteria</taxon>
        <taxon>Pseudomonadati</taxon>
        <taxon>Pseudomonadota</taxon>
        <taxon>Gammaproteobacteria</taxon>
        <taxon>Methylococcales</taxon>
        <taxon>Methylococcaceae</taxon>
        <taxon>Methylomarinum</taxon>
    </lineage>
</organism>
<dbReference type="GO" id="GO:0035438">
    <property type="term" value="F:cyclic-di-GMP binding"/>
    <property type="evidence" value="ECO:0007669"/>
    <property type="project" value="InterPro"/>
</dbReference>
<dbReference type="Proteomes" id="UP001225378">
    <property type="component" value="Chromosome"/>
</dbReference>
<dbReference type="KEGG" id="mech:Q9L42_011085"/>
<reference evidence="2 3" key="1">
    <citation type="journal article" date="2024" name="Microbiology">
        <title>Methylomarinum rosea sp. nov., a novel halophilic methanotrophic bacterium from the hypersaline Lake Elton.</title>
        <authorList>
            <person name="Suleimanov R.Z."/>
            <person name="Oshkin I.Y."/>
            <person name="Danilova O.V."/>
            <person name="Suzina N.E."/>
            <person name="Dedysh S.N."/>
        </authorList>
    </citation>
    <scope>NUCLEOTIDE SEQUENCE [LARGE SCALE GENOMIC DNA]</scope>
    <source>
        <strain evidence="2 3">Ch1-1</strain>
    </source>
</reference>
<proteinExistence type="predicted"/>
<accession>A0AAU7NQH6</accession>